<dbReference type="EMBL" id="NHNI01000001">
    <property type="protein sequence ID" value="OZY85639.1"/>
    <property type="molecule type" value="Genomic_DNA"/>
</dbReference>
<dbReference type="AlphaFoldDB" id="A0A266Q8F4"/>
<dbReference type="Proteomes" id="UP000216101">
    <property type="component" value="Unassembled WGS sequence"/>
</dbReference>
<sequence length="339" mass="38576">MYQLANIEMRSLFESTNPTDIPQHFDINQLNAFRQGGSAPVIWAKSKQQDTRVIGLTWTDEYQSLIALPQSGIQQVKDLRGRRIGLPKHNVPLDHSRVAALRGFSVMLETEGLSLKDVEIIDLPDHEIPTQVRDGQIVSTGTGRRGRYSYSSEIHAISHELVDAVYVKDVRGAQATHLLGAQVIANINQYPDPYVRLNNCTPRPLTINSWLLEHYPHLVDCLLLQTHMAGAWAQDHPLETLALLSREVGWSENWIQYAYGNEVHQSLQLDLSAENIKRLSLYKDFLLQHQFITQDFSIAHWIDHEPMERLLRKHKPFNRRKPLVLGSKTAGANSKGLIH</sequence>
<organism evidence="2 3">
    <name type="scientific">Cellvibrio mixtus</name>
    <dbReference type="NCBI Taxonomy" id="39650"/>
    <lineage>
        <taxon>Bacteria</taxon>
        <taxon>Pseudomonadati</taxon>
        <taxon>Pseudomonadota</taxon>
        <taxon>Gammaproteobacteria</taxon>
        <taxon>Cellvibrionales</taxon>
        <taxon>Cellvibrionaceae</taxon>
        <taxon>Cellvibrio</taxon>
    </lineage>
</organism>
<dbReference type="InterPro" id="IPR015168">
    <property type="entry name" value="SsuA/THI5"/>
</dbReference>
<proteinExistence type="predicted"/>
<gene>
    <name evidence="2" type="ORF">CBP51_00875</name>
</gene>
<dbReference type="Gene3D" id="3.40.190.270">
    <property type="match status" value="1"/>
</dbReference>
<name>A0A266Q8F4_9GAMM</name>
<accession>A0A266Q8F4</accession>
<reference evidence="3" key="1">
    <citation type="submission" date="2017-05" db="EMBL/GenBank/DDBJ databases">
        <authorList>
            <person name="Barney B.M."/>
        </authorList>
    </citation>
    <scope>NUCLEOTIDE SEQUENCE [LARGE SCALE GENOMIC DNA]</scope>
    <source>
        <strain evidence="3">PSBB022</strain>
    </source>
</reference>
<evidence type="ECO:0000313" key="2">
    <source>
        <dbReference type="EMBL" id="OZY85639.1"/>
    </source>
</evidence>
<dbReference type="Gene3D" id="3.40.190.10">
    <property type="entry name" value="Periplasmic binding protein-like II"/>
    <property type="match status" value="1"/>
</dbReference>
<feature type="domain" description="SsuA/THI5-like" evidence="1">
    <location>
        <begin position="40"/>
        <end position="137"/>
    </location>
</feature>
<comment type="caution">
    <text evidence="2">The sequence shown here is derived from an EMBL/GenBank/DDBJ whole genome shotgun (WGS) entry which is preliminary data.</text>
</comment>
<evidence type="ECO:0000313" key="3">
    <source>
        <dbReference type="Proteomes" id="UP000216101"/>
    </source>
</evidence>
<protein>
    <recommendedName>
        <fullName evidence="1">SsuA/THI5-like domain-containing protein</fullName>
    </recommendedName>
</protein>
<evidence type="ECO:0000259" key="1">
    <source>
        <dbReference type="Pfam" id="PF09084"/>
    </source>
</evidence>
<dbReference type="SUPFAM" id="SSF53850">
    <property type="entry name" value="Periplasmic binding protein-like II"/>
    <property type="match status" value="1"/>
</dbReference>
<keyword evidence="3" id="KW-1185">Reference proteome</keyword>
<dbReference type="Pfam" id="PF09084">
    <property type="entry name" value="NMT1"/>
    <property type="match status" value="1"/>
</dbReference>